<evidence type="ECO:0000313" key="3">
    <source>
        <dbReference type="Proteomes" id="UP000308652"/>
    </source>
</evidence>
<dbReference type="OrthoDB" id="2973282at2759"/>
<keyword evidence="3" id="KW-1185">Reference proteome</keyword>
<sequence>MNYDITVLQRLVDSGLQPDDAQILELHEIAAKDASLITSLEEEETRALEKLTEIQKRVEIEKALLSPVLRLPGEIWMAIFLESVLLFEKFVTPHPNSPPLVFSQLNRFIRYLALGTPQLWSSIKIRRCDWKLKCHPRVDFVQLWLSRAAKQPLSIYFSSTRDKPRKLFECDVKGVVDIMDFILTLVPRWKSVHFCASDLSSAVIRLGAKKPLGATMLEDFELDIQEKDNASYANHAFLGKLRSLWKPTHGPIRFYFNRITGDNMFRLLRDASSASRLHHRPFVEANEPLTHPPAPLRIADGTDSVPAQGYT</sequence>
<organism evidence="2 3">
    <name type="scientific">Crucibulum laeve</name>
    <dbReference type="NCBI Taxonomy" id="68775"/>
    <lineage>
        <taxon>Eukaryota</taxon>
        <taxon>Fungi</taxon>
        <taxon>Dikarya</taxon>
        <taxon>Basidiomycota</taxon>
        <taxon>Agaricomycotina</taxon>
        <taxon>Agaricomycetes</taxon>
        <taxon>Agaricomycetidae</taxon>
        <taxon>Agaricales</taxon>
        <taxon>Agaricineae</taxon>
        <taxon>Nidulariaceae</taxon>
        <taxon>Crucibulum</taxon>
    </lineage>
</organism>
<proteinExistence type="predicted"/>
<reference evidence="2 3" key="1">
    <citation type="journal article" date="2019" name="Nat. Ecol. Evol.">
        <title>Megaphylogeny resolves global patterns of mushroom evolution.</title>
        <authorList>
            <person name="Varga T."/>
            <person name="Krizsan K."/>
            <person name="Foldi C."/>
            <person name="Dima B."/>
            <person name="Sanchez-Garcia M."/>
            <person name="Sanchez-Ramirez S."/>
            <person name="Szollosi G.J."/>
            <person name="Szarkandi J.G."/>
            <person name="Papp V."/>
            <person name="Albert L."/>
            <person name="Andreopoulos W."/>
            <person name="Angelini C."/>
            <person name="Antonin V."/>
            <person name="Barry K.W."/>
            <person name="Bougher N.L."/>
            <person name="Buchanan P."/>
            <person name="Buyck B."/>
            <person name="Bense V."/>
            <person name="Catcheside P."/>
            <person name="Chovatia M."/>
            <person name="Cooper J."/>
            <person name="Damon W."/>
            <person name="Desjardin D."/>
            <person name="Finy P."/>
            <person name="Geml J."/>
            <person name="Haridas S."/>
            <person name="Hughes K."/>
            <person name="Justo A."/>
            <person name="Karasinski D."/>
            <person name="Kautmanova I."/>
            <person name="Kiss B."/>
            <person name="Kocsube S."/>
            <person name="Kotiranta H."/>
            <person name="LaButti K.M."/>
            <person name="Lechner B.E."/>
            <person name="Liimatainen K."/>
            <person name="Lipzen A."/>
            <person name="Lukacs Z."/>
            <person name="Mihaltcheva S."/>
            <person name="Morgado L.N."/>
            <person name="Niskanen T."/>
            <person name="Noordeloos M.E."/>
            <person name="Ohm R.A."/>
            <person name="Ortiz-Santana B."/>
            <person name="Ovrebo C."/>
            <person name="Racz N."/>
            <person name="Riley R."/>
            <person name="Savchenko A."/>
            <person name="Shiryaev A."/>
            <person name="Soop K."/>
            <person name="Spirin V."/>
            <person name="Szebenyi C."/>
            <person name="Tomsovsky M."/>
            <person name="Tulloss R.E."/>
            <person name="Uehling J."/>
            <person name="Grigoriev I.V."/>
            <person name="Vagvolgyi C."/>
            <person name="Papp T."/>
            <person name="Martin F.M."/>
            <person name="Miettinen O."/>
            <person name="Hibbett D.S."/>
            <person name="Nagy L.G."/>
        </authorList>
    </citation>
    <scope>NUCLEOTIDE SEQUENCE [LARGE SCALE GENOMIC DNA]</scope>
    <source>
        <strain evidence="2 3">CBS 166.37</strain>
    </source>
</reference>
<evidence type="ECO:0000256" key="1">
    <source>
        <dbReference type="SAM" id="MobiDB-lite"/>
    </source>
</evidence>
<dbReference type="AlphaFoldDB" id="A0A5C3LKI6"/>
<evidence type="ECO:0008006" key="4">
    <source>
        <dbReference type="Google" id="ProtNLM"/>
    </source>
</evidence>
<dbReference type="EMBL" id="ML213649">
    <property type="protein sequence ID" value="TFK33370.1"/>
    <property type="molecule type" value="Genomic_DNA"/>
</dbReference>
<evidence type="ECO:0000313" key="2">
    <source>
        <dbReference type="EMBL" id="TFK33370.1"/>
    </source>
</evidence>
<gene>
    <name evidence="2" type="ORF">BDQ12DRAFT_727808</name>
</gene>
<accession>A0A5C3LKI6</accession>
<feature type="region of interest" description="Disordered" evidence="1">
    <location>
        <begin position="285"/>
        <end position="311"/>
    </location>
</feature>
<name>A0A5C3LKI6_9AGAR</name>
<dbReference type="Proteomes" id="UP000308652">
    <property type="component" value="Unassembled WGS sequence"/>
</dbReference>
<protein>
    <recommendedName>
        <fullName evidence="4">F-box domain-containing protein</fullName>
    </recommendedName>
</protein>